<gene>
    <name evidence="1" type="ORF">TREVI0001_0629</name>
</gene>
<name>C8PML4_9SPIR</name>
<dbReference type="AlphaFoldDB" id="C8PML4"/>
<evidence type="ECO:0000313" key="2">
    <source>
        <dbReference type="Proteomes" id="UP000004509"/>
    </source>
</evidence>
<evidence type="ECO:0000313" key="1">
    <source>
        <dbReference type="EMBL" id="EEV21431.1"/>
    </source>
</evidence>
<organism evidence="1 2">
    <name type="scientific">Treponema vincentii ATCC 35580</name>
    <dbReference type="NCBI Taxonomy" id="596324"/>
    <lineage>
        <taxon>Bacteria</taxon>
        <taxon>Pseudomonadati</taxon>
        <taxon>Spirochaetota</taxon>
        <taxon>Spirochaetia</taxon>
        <taxon>Spirochaetales</taxon>
        <taxon>Treponemataceae</taxon>
        <taxon>Treponema</taxon>
    </lineage>
</organism>
<accession>C8PML4</accession>
<reference evidence="1 2" key="1">
    <citation type="submission" date="2009-07" db="EMBL/GenBank/DDBJ databases">
        <authorList>
            <person name="Madupu R."/>
            <person name="Sebastian Y."/>
            <person name="Durkin A.S."/>
            <person name="Torralba M."/>
            <person name="Methe B."/>
            <person name="Sutton G.G."/>
            <person name="Strausberg R.L."/>
            <person name="Nelson K.E."/>
        </authorList>
    </citation>
    <scope>NUCLEOTIDE SEQUENCE [LARGE SCALE GENOMIC DNA]</scope>
    <source>
        <strain evidence="1 2">ATCC 35580</strain>
    </source>
</reference>
<proteinExistence type="predicted"/>
<protein>
    <submittedName>
        <fullName evidence="1">Uncharacterized protein</fullName>
    </submittedName>
</protein>
<dbReference type="EMBL" id="ACYH01000011">
    <property type="protein sequence ID" value="EEV21431.1"/>
    <property type="molecule type" value="Genomic_DNA"/>
</dbReference>
<comment type="caution">
    <text evidence="1">The sequence shown here is derived from an EMBL/GenBank/DDBJ whole genome shotgun (WGS) entry which is preliminary data.</text>
</comment>
<dbReference type="Proteomes" id="UP000004509">
    <property type="component" value="Unassembled WGS sequence"/>
</dbReference>
<sequence>MPRKTRKIQSNTTVLKLEERKKKDEDASTSFCNVHKLFEEIEKLKK</sequence>